<comment type="caution">
    <text evidence="2">The sequence shown here is derived from an EMBL/GenBank/DDBJ whole genome shotgun (WGS) entry which is preliminary data.</text>
</comment>
<keyword evidence="3" id="KW-1185">Reference proteome</keyword>
<accession>A0A561TB10</accession>
<protein>
    <submittedName>
        <fullName evidence="2">Uncharacterized protein</fullName>
    </submittedName>
</protein>
<feature type="compositionally biased region" description="Gly residues" evidence="1">
    <location>
        <begin position="10"/>
        <end position="19"/>
    </location>
</feature>
<evidence type="ECO:0000313" key="2">
    <source>
        <dbReference type="EMBL" id="TWF84279.1"/>
    </source>
</evidence>
<proteinExistence type="predicted"/>
<reference evidence="2 3" key="1">
    <citation type="submission" date="2019-06" db="EMBL/GenBank/DDBJ databases">
        <title>Sequencing the genomes of 1000 actinobacteria strains.</title>
        <authorList>
            <person name="Klenk H.-P."/>
        </authorList>
    </citation>
    <scope>NUCLEOTIDE SEQUENCE [LARGE SCALE GENOMIC DNA]</scope>
    <source>
        <strain evidence="2 3">DSM 41695</strain>
    </source>
</reference>
<sequence>MTGPAAATAYGGGGTGGEPSGTVPLPVAGDTPLPAGGPLGGRGAEGAR</sequence>
<name>A0A561TB10_9ACTN</name>
<organism evidence="2 3">
    <name type="scientific">Streptomyces capillispiralis</name>
    <dbReference type="NCBI Taxonomy" id="68182"/>
    <lineage>
        <taxon>Bacteria</taxon>
        <taxon>Bacillati</taxon>
        <taxon>Actinomycetota</taxon>
        <taxon>Actinomycetes</taxon>
        <taxon>Kitasatosporales</taxon>
        <taxon>Streptomycetaceae</taxon>
        <taxon>Streptomyces</taxon>
    </lineage>
</organism>
<evidence type="ECO:0000313" key="3">
    <source>
        <dbReference type="Proteomes" id="UP000316603"/>
    </source>
</evidence>
<dbReference type="EMBL" id="VIWV01000001">
    <property type="protein sequence ID" value="TWF84279.1"/>
    <property type="molecule type" value="Genomic_DNA"/>
</dbReference>
<dbReference type="Proteomes" id="UP000316603">
    <property type="component" value="Unassembled WGS sequence"/>
</dbReference>
<dbReference type="RefSeq" id="WP_167531698.1">
    <property type="nucleotide sequence ID" value="NZ_BNCE01000005.1"/>
</dbReference>
<gene>
    <name evidence="2" type="ORF">FHX78_111213</name>
</gene>
<feature type="region of interest" description="Disordered" evidence="1">
    <location>
        <begin position="1"/>
        <end position="48"/>
    </location>
</feature>
<evidence type="ECO:0000256" key="1">
    <source>
        <dbReference type="SAM" id="MobiDB-lite"/>
    </source>
</evidence>
<feature type="compositionally biased region" description="Gly residues" evidence="1">
    <location>
        <begin position="37"/>
        <end position="48"/>
    </location>
</feature>
<dbReference type="AlphaFoldDB" id="A0A561TB10"/>